<keyword evidence="4" id="KW-1185">Reference proteome</keyword>
<dbReference type="OrthoDB" id="5297561at2"/>
<dbReference type="GO" id="GO:0016787">
    <property type="term" value="F:hydrolase activity"/>
    <property type="evidence" value="ECO:0007669"/>
    <property type="project" value="UniProtKB-KW"/>
</dbReference>
<dbReference type="Pfam" id="PF00561">
    <property type="entry name" value="Abhydrolase_1"/>
    <property type="match status" value="1"/>
</dbReference>
<dbReference type="PANTHER" id="PTHR43194:SF2">
    <property type="entry name" value="PEROXISOMAL MEMBRANE PROTEIN LPX1"/>
    <property type="match status" value="1"/>
</dbReference>
<dbReference type="Gene3D" id="3.40.50.1820">
    <property type="entry name" value="alpha/beta hydrolase"/>
    <property type="match status" value="1"/>
</dbReference>
<evidence type="ECO:0000313" key="3">
    <source>
        <dbReference type="EMBL" id="APW37397.1"/>
    </source>
</evidence>
<dbReference type="PRINTS" id="PR00412">
    <property type="entry name" value="EPOXHYDRLASE"/>
</dbReference>
<keyword evidence="3" id="KW-0378">Hydrolase</keyword>
<dbReference type="InterPro" id="IPR000073">
    <property type="entry name" value="AB_hydrolase_1"/>
</dbReference>
<dbReference type="InterPro" id="IPR000639">
    <property type="entry name" value="Epox_hydrolase-like"/>
</dbReference>
<dbReference type="PANTHER" id="PTHR43194">
    <property type="entry name" value="HYDROLASE ALPHA/BETA FOLD FAMILY"/>
    <property type="match status" value="1"/>
</dbReference>
<dbReference type="PRINTS" id="PR00111">
    <property type="entry name" value="ABHYDROLASE"/>
</dbReference>
<gene>
    <name evidence="3" type="ORF">RD110_09520</name>
</gene>
<dbReference type="SUPFAM" id="SSF53474">
    <property type="entry name" value="alpha/beta-Hydrolases"/>
    <property type="match status" value="1"/>
</dbReference>
<dbReference type="STRING" id="1842727.RD110_09520"/>
<proteinExistence type="predicted"/>
<dbReference type="AlphaFoldDB" id="A0A1P8JUG6"/>
<feature type="domain" description="AB hydrolase-1" evidence="1">
    <location>
        <begin position="24"/>
        <end position="127"/>
    </location>
</feature>
<evidence type="ECO:0000313" key="4">
    <source>
        <dbReference type="Proteomes" id="UP000186609"/>
    </source>
</evidence>
<dbReference type="Pfam" id="PF08386">
    <property type="entry name" value="Abhydrolase_4"/>
    <property type="match status" value="1"/>
</dbReference>
<dbReference type="Proteomes" id="UP000186609">
    <property type="component" value="Chromosome"/>
</dbReference>
<dbReference type="InterPro" id="IPR029058">
    <property type="entry name" value="AB_hydrolase_fold"/>
</dbReference>
<reference evidence="3 4" key="1">
    <citation type="submission" date="2017-01" db="EMBL/GenBank/DDBJ databases">
        <authorList>
            <person name="Mah S.A."/>
            <person name="Swanson W.J."/>
            <person name="Moy G.W."/>
            <person name="Vacquier V.D."/>
        </authorList>
    </citation>
    <scope>NUCLEOTIDE SEQUENCE [LARGE SCALE GENOMIC DNA]</scope>
    <source>
        <strain evidence="3 4">DCY110</strain>
    </source>
</reference>
<organism evidence="3 4">
    <name type="scientific">Rhodoferax koreensis</name>
    <dbReference type="NCBI Taxonomy" id="1842727"/>
    <lineage>
        <taxon>Bacteria</taxon>
        <taxon>Pseudomonadati</taxon>
        <taxon>Pseudomonadota</taxon>
        <taxon>Betaproteobacteria</taxon>
        <taxon>Burkholderiales</taxon>
        <taxon>Comamonadaceae</taxon>
        <taxon>Rhodoferax</taxon>
    </lineage>
</organism>
<dbReference type="InterPro" id="IPR050228">
    <property type="entry name" value="Carboxylesterase_BioH"/>
</dbReference>
<dbReference type="EMBL" id="CP019236">
    <property type="protein sequence ID" value="APW37397.1"/>
    <property type="molecule type" value="Genomic_DNA"/>
</dbReference>
<protein>
    <submittedName>
        <fullName evidence="3">Alpha/beta hydrolase</fullName>
    </submittedName>
</protein>
<sequence length="268" mass="28197">MIFTVHGAAVYAYTGGKSFNPGQPTLVFVHGVLNDHSVWILQTRYLAHHGWNVLAVDLPGHGRSAGAPPTSVEAAADWLIALLDAAGLPAATLIGHSFGSLIAMEAAARAPSRVRQLVLLGTAAPMKVSPALLQASLDEPLVAIDMVNRFSHALLAPPPSVLGPGTWVAGGARALMRRVLASNPAVNVFHTGFKACDDYRGGESAMEKVEASTLFIAGQRDQMTPPQAAQPLVLRARHGRLVTVDAGHDLMAEAPEAVLAALNHFLVR</sequence>
<dbReference type="KEGG" id="rhy:RD110_09520"/>
<name>A0A1P8JUG6_9BURK</name>
<feature type="domain" description="Peptidase S33 tripeptidyl aminopeptidase-like C-terminal" evidence="2">
    <location>
        <begin position="207"/>
        <end position="267"/>
    </location>
</feature>
<dbReference type="RefSeq" id="WP_076198886.1">
    <property type="nucleotide sequence ID" value="NZ_CP019236.1"/>
</dbReference>
<dbReference type="InterPro" id="IPR013595">
    <property type="entry name" value="Pept_S33_TAP-like_C"/>
</dbReference>
<evidence type="ECO:0000259" key="1">
    <source>
        <dbReference type="Pfam" id="PF00561"/>
    </source>
</evidence>
<evidence type="ECO:0000259" key="2">
    <source>
        <dbReference type="Pfam" id="PF08386"/>
    </source>
</evidence>
<accession>A0A1P8JUG6</accession>